<accession>A0ABQ8LFX8</accession>
<feature type="domain" description="Ig-like" evidence="3">
    <location>
        <begin position="56"/>
        <end position="144"/>
    </location>
</feature>
<evidence type="ECO:0000256" key="1">
    <source>
        <dbReference type="ARBA" id="ARBA00022737"/>
    </source>
</evidence>
<keyword evidence="2" id="KW-1015">Disulfide bond</keyword>
<evidence type="ECO:0000313" key="5">
    <source>
        <dbReference type="Proteomes" id="UP000830375"/>
    </source>
</evidence>
<dbReference type="PANTHER" id="PTHR44170">
    <property type="entry name" value="PROTEIN SIDEKICK"/>
    <property type="match status" value="1"/>
</dbReference>
<keyword evidence="1" id="KW-0677">Repeat</keyword>
<dbReference type="InterPro" id="IPR036179">
    <property type="entry name" value="Ig-like_dom_sf"/>
</dbReference>
<dbReference type="InterPro" id="IPR003599">
    <property type="entry name" value="Ig_sub"/>
</dbReference>
<dbReference type="SUPFAM" id="SSF48726">
    <property type="entry name" value="Immunoglobulin"/>
    <property type="match status" value="2"/>
</dbReference>
<dbReference type="Pfam" id="PF13927">
    <property type="entry name" value="Ig_3"/>
    <property type="match status" value="1"/>
</dbReference>
<sequence length="196" mass="21111">MYSYIETAEAENTASVATLFCPYLPSLSPDAVAHLHSQPAKTKRSSVVSSGLLRLPRFLSQPEGVSVRTGGTEMLSCEVTEELVPFTRWERDGRPVELDGRVIQLPGGALVISNASQSDAGLYRCTIDGLGPAKSTEEAELQVSADSGVEEKLETLQGPVAVAKVVGESVLLPCVMKGYPVPVIRWTLNDRPIDER</sequence>
<organism evidence="4 5">
    <name type="scientific">Labeo rohita</name>
    <name type="common">Indian major carp</name>
    <name type="synonym">Cyprinus rohita</name>
    <dbReference type="NCBI Taxonomy" id="84645"/>
    <lineage>
        <taxon>Eukaryota</taxon>
        <taxon>Metazoa</taxon>
        <taxon>Chordata</taxon>
        <taxon>Craniata</taxon>
        <taxon>Vertebrata</taxon>
        <taxon>Euteleostomi</taxon>
        <taxon>Actinopterygii</taxon>
        <taxon>Neopterygii</taxon>
        <taxon>Teleostei</taxon>
        <taxon>Ostariophysi</taxon>
        <taxon>Cypriniformes</taxon>
        <taxon>Cyprinidae</taxon>
        <taxon>Labeoninae</taxon>
        <taxon>Labeonini</taxon>
        <taxon>Labeo</taxon>
    </lineage>
</organism>
<dbReference type="InterPro" id="IPR007110">
    <property type="entry name" value="Ig-like_dom"/>
</dbReference>
<dbReference type="PROSITE" id="PS50835">
    <property type="entry name" value="IG_LIKE"/>
    <property type="match status" value="1"/>
</dbReference>
<proteinExistence type="predicted"/>
<evidence type="ECO:0000259" key="3">
    <source>
        <dbReference type="PROSITE" id="PS50835"/>
    </source>
</evidence>
<protein>
    <submittedName>
        <fullName evidence="4">Neogenin</fullName>
    </submittedName>
</protein>
<dbReference type="Gene3D" id="2.60.40.10">
    <property type="entry name" value="Immunoglobulins"/>
    <property type="match status" value="2"/>
</dbReference>
<dbReference type="InterPro" id="IPR013783">
    <property type="entry name" value="Ig-like_fold"/>
</dbReference>
<dbReference type="EMBL" id="JACTAM010000025">
    <property type="protein sequence ID" value="KAI2648626.1"/>
    <property type="molecule type" value="Genomic_DNA"/>
</dbReference>
<gene>
    <name evidence="4" type="ORF">H4Q32_018775</name>
</gene>
<dbReference type="Proteomes" id="UP000830375">
    <property type="component" value="Unassembled WGS sequence"/>
</dbReference>
<evidence type="ECO:0000256" key="2">
    <source>
        <dbReference type="ARBA" id="ARBA00023157"/>
    </source>
</evidence>
<reference evidence="4 5" key="1">
    <citation type="submission" date="2022-01" db="EMBL/GenBank/DDBJ databases">
        <title>A high-quality chromosome-level genome assembly of rohu carp, Labeo rohita.</title>
        <authorList>
            <person name="Arick M.A. II"/>
            <person name="Hsu C.-Y."/>
            <person name="Magbanua Z."/>
            <person name="Pechanova O."/>
            <person name="Grover C."/>
            <person name="Miller E."/>
            <person name="Thrash A."/>
            <person name="Ezzel L."/>
            <person name="Alam S."/>
            <person name="Benzie J."/>
            <person name="Hamilton M."/>
            <person name="Karsi A."/>
            <person name="Lawrence M.L."/>
            <person name="Peterson D.G."/>
        </authorList>
    </citation>
    <scope>NUCLEOTIDE SEQUENCE [LARGE SCALE GENOMIC DNA]</scope>
    <source>
        <strain evidence="5">BAU-BD-2019</strain>
        <tissue evidence="4">Blood</tissue>
    </source>
</reference>
<comment type="caution">
    <text evidence="4">The sequence shown here is derived from an EMBL/GenBank/DDBJ whole genome shotgun (WGS) entry which is preliminary data.</text>
</comment>
<dbReference type="PANTHER" id="PTHR44170:SF6">
    <property type="entry name" value="CONTACTIN"/>
    <property type="match status" value="1"/>
</dbReference>
<keyword evidence="5" id="KW-1185">Reference proteome</keyword>
<evidence type="ECO:0000313" key="4">
    <source>
        <dbReference type="EMBL" id="KAI2648626.1"/>
    </source>
</evidence>
<name>A0ABQ8LFX8_LABRO</name>
<dbReference type="SMART" id="SM00409">
    <property type="entry name" value="IG"/>
    <property type="match status" value="1"/>
</dbReference>